<name>F4QQN6_9CAUL</name>
<proteinExistence type="predicted"/>
<dbReference type="Proteomes" id="UP000006512">
    <property type="component" value="Unassembled WGS sequence"/>
</dbReference>
<organism evidence="2 3">
    <name type="scientific">Asticcacaulis biprosthecium C19</name>
    <dbReference type="NCBI Taxonomy" id="715226"/>
    <lineage>
        <taxon>Bacteria</taxon>
        <taxon>Pseudomonadati</taxon>
        <taxon>Pseudomonadota</taxon>
        <taxon>Alphaproteobacteria</taxon>
        <taxon>Caulobacterales</taxon>
        <taxon>Caulobacteraceae</taxon>
        <taxon>Asticcacaulis</taxon>
    </lineage>
</organism>
<reference evidence="3" key="1">
    <citation type="submission" date="2011-03" db="EMBL/GenBank/DDBJ databases">
        <title>Draft genome sequence of Brevundimonas diminuta.</title>
        <authorList>
            <person name="Brown P.J.B."/>
            <person name="Buechlein A."/>
            <person name="Hemmerich C."/>
            <person name="Brun Y.V."/>
        </authorList>
    </citation>
    <scope>NUCLEOTIDE SEQUENCE [LARGE SCALE GENOMIC DNA]</scope>
    <source>
        <strain evidence="3">C19</strain>
    </source>
</reference>
<evidence type="ECO:0000313" key="2">
    <source>
        <dbReference type="EMBL" id="EGF90523.1"/>
    </source>
</evidence>
<keyword evidence="1" id="KW-0472">Membrane</keyword>
<dbReference type="STRING" id="715226.ABI_35460"/>
<protein>
    <submittedName>
        <fullName evidence="2">Uncharacterized protein</fullName>
    </submittedName>
</protein>
<evidence type="ECO:0000256" key="1">
    <source>
        <dbReference type="SAM" id="Phobius"/>
    </source>
</evidence>
<dbReference type="OrthoDB" id="9867148at2"/>
<keyword evidence="3" id="KW-1185">Reference proteome</keyword>
<dbReference type="RefSeq" id="WP_006274330.1">
    <property type="nucleotide sequence ID" value="NZ_GL883079.1"/>
</dbReference>
<keyword evidence="1" id="KW-0812">Transmembrane</keyword>
<accession>F4QQN6</accession>
<gene>
    <name evidence="2" type="ORF">ABI_35460</name>
</gene>
<dbReference type="HOGENOM" id="CLU_2582104_0_0_5"/>
<keyword evidence="1" id="KW-1133">Transmembrane helix</keyword>
<feature type="transmembrane region" description="Helical" evidence="1">
    <location>
        <begin position="25"/>
        <end position="45"/>
    </location>
</feature>
<evidence type="ECO:0000313" key="3">
    <source>
        <dbReference type="Proteomes" id="UP000006512"/>
    </source>
</evidence>
<dbReference type="AlphaFoldDB" id="F4QQN6"/>
<dbReference type="EMBL" id="GL883079">
    <property type="protein sequence ID" value="EGF90523.1"/>
    <property type="molecule type" value="Genomic_DNA"/>
</dbReference>
<sequence length="80" mass="8393">MSDRDHRLDHALELLSTRGKPRNGLLAMAAVAGFALSGALLATVAGSEPAKQVVAQAEPVVQVKQQADFELSAMTAVVEH</sequence>